<dbReference type="Proteomes" id="UP000694568">
    <property type="component" value="Unplaced"/>
</dbReference>
<feature type="compositionally biased region" description="Basic and acidic residues" evidence="1">
    <location>
        <begin position="31"/>
        <end position="51"/>
    </location>
</feature>
<feature type="region of interest" description="Disordered" evidence="1">
    <location>
        <begin position="1"/>
        <end position="90"/>
    </location>
</feature>
<sequence>IVPAEQAEPKQRTIDLIGLGKTLDSLQDDGEAQRREEDGVDQSPHHLRPDPPEGVFVGRMGFLSESHRDQSHDQRDPAYNHFHNEKPESQ</sequence>
<reference evidence="2" key="1">
    <citation type="submission" date="2025-08" db="UniProtKB">
        <authorList>
            <consortium name="Ensembl"/>
        </authorList>
    </citation>
    <scope>IDENTIFICATION</scope>
</reference>
<proteinExistence type="predicted"/>
<evidence type="ECO:0000313" key="2">
    <source>
        <dbReference type="Ensembl" id="ENSSLUP00000001833.1"/>
    </source>
</evidence>
<organism evidence="2 3">
    <name type="scientific">Sander lucioperca</name>
    <name type="common">Pike-perch</name>
    <name type="synonym">Perca lucioperca</name>
    <dbReference type="NCBI Taxonomy" id="283035"/>
    <lineage>
        <taxon>Eukaryota</taxon>
        <taxon>Metazoa</taxon>
        <taxon>Chordata</taxon>
        <taxon>Craniata</taxon>
        <taxon>Vertebrata</taxon>
        <taxon>Euteleostomi</taxon>
        <taxon>Actinopterygii</taxon>
        <taxon>Neopterygii</taxon>
        <taxon>Teleostei</taxon>
        <taxon>Neoteleostei</taxon>
        <taxon>Acanthomorphata</taxon>
        <taxon>Eupercaria</taxon>
        <taxon>Perciformes</taxon>
        <taxon>Percoidei</taxon>
        <taxon>Percidae</taxon>
        <taxon>Luciopercinae</taxon>
        <taxon>Sander</taxon>
    </lineage>
</organism>
<reference evidence="2" key="2">
    <citation type="submission" date="2025-09" db="UniProtKB">
        <authorList>
            <consortium name="Ensembl"/>
        </authorList>
    </citation>
    <scope>IDENTIFICATION</scope>
</reference>
<protein>
    <submittedName>
        <fullName evidence="2">Uncharacterized protein</fullName>
    </submittedName>
</protein>
<name>A0A8D0CPE7_SANLU</name>
<dbReference type="AlphaFoldDB" id="A0A8D0CPE7"/>
<dbReference type="Ensembl" id="ENSSLUT00000001914.1">
    <property type="protein sequence ID" value="ENSSLUP00000001833.1"/>
    <property type="gene ID" value="ENSSLUG00000000875.1"/>
</dbReference>
<evidence type="ECO:0000313" key="3">
    <source>
        <dbReference type="Proteomes" id="UP000694568"/>
    </source>
</evidence>
<accession>A0A8D0CPE7</accession>
<evidence type="ECO:0000256" key="1">
    <source>
        <dbReference type="SAM" id="MobiDB-lite"/>
    </source>
</evidence>
<dbReference type="GeneTree" id="ENSGT00950000183246"/>
<feature type="compositionally biased region" description="Basic and acidic residues" evidence="1">
    <location>
        <begin position="65"/>
        <end position="90"/>
    </location>
</feature>
<keyword evidence="3" id="KW-1185">Reference proteome</keyword>